<dbReference type="AlphaFoldDB" id="A0A6M8B656"/>
<evidence type="ECO:0000256" key="6">
    <source>
        <dbReference type="ARBA" id="ARBA00023136"/>
    </source>
</evidence>
<dbReference type="Proteomes" id="UP000504752">
    <property type="component" value="Chromosome"/>
</dbReference>
<organism evidence="10 11">
    <name type="scientific">Actinomyces marmotae</name>
    <dbReference type="NCBI Taxonomy" id="2737173"/>
    <lineage>
        <taxon>Bacteria</taxon>
        <taxon>Bacillati</taxon>
        <taxon>Actinomycetota</taxon>
        <taxon>Actinomycetes</taxon>
        <taxon>Actinomycetales</taxon>
        <taxon>Actinomycetaceae</taxon>
        <taxon>Actinomyces</taxon>
    </lineage>
</organism>
<evidence type="ECO:0000313" key="11">
    <source>
        <dbReference type="Proteomes" id="UP000504752"/>
    </source>
</evidence>
<evidence type="ECO:0000256" key="1">
    <source>
        <dbReference type="ARBA" id="ARBA00004651"/>
    </source>
</evidence>
<feature type="transmembrane region" description="Helical" evidence="8">
    <location>
        <begin position="95"/>
        <end position="123"/>
    </location>
</feature>
<name>A0A6M8B656_9ACTO</name>
<protein>
    <recommendedName>
        <fullName evidence="9">VTT domain-containing protein</fullName>
    </recommendedName>
</protein>
<sequence>MIERIHELPFAWVLLFFWCGAMARSNAMYWTGRCLGAGASRSRWARILQTPAYASAQEWAARWGVWAVPLSFLTIGAQSLVQISAGVARVPVPRYLLATAIGSLLWAGIYTTIGMAVLAGWVASPAGRLLTIVALVVVAAVILLRRRGRGRRAPRRDEPGPGRLRGPGTETAEGSPAPALTRPTPSHDMSAATSDLPPASRLP</sequence>
<evidence type="ECO:0000256" key="4">
    <source>
        <dbReference type="ARBA" id="ARBA00022692"/>
    </source>
</evidence>
<dbReference type="PANTHER" id="PTHR42709:SF6">
    <property type="entry name" value="UNDECAPRENYL PHOSPHATE TRANSPORTER A"/>
    <property type="match status" value="1"/>
</dbReference>
<gene>
    <name evidence="10" type="ORF">HPC72_04310</name>
</gene>
<keyword evidence="11" id="KW-1185">Reference proteome</keyword>
<proteinExistence type="inferred from homology"/>
<reference evidence="10 11" key="1">
    <citation type="submission" date="2020-05" db="EMBL/GenBank/DDBJ databases">
        <title>Actinomyces sp. zg-325.</title>
        <authorList>
            <person name="Yang C."/>
        </authorList>
    </citation>
    <scope>NUCLEOTIDE SEQUENCE [LARGE SCALE GENOMIC DNA]</scope>
    <source>
        <strain evidence="11">zg-325</strain>
    </source>
</reference>
<evidence type="ECO:0000256" key="8">
    <source>
        <dbReference type="SAM" id="Phobius"/>
    </source>
</evidence>
<feature type="domain" description="VTT" evidence="9">
    <location>
        <begin position="10"/>
        <end position="114"/>
    </location>
</feature>
<comment type="subcellular location">
    <subcellularLocation>
        <location evidence="1">Cell membrane</location>
        <topology evidence="1">Multi-pass membrane protein</topology>
    </subcellularLocation>
</comment>
<keyword evidence="3" id="KW-1003">Cell membrane</keyword>
<comment type="similarity">
    <text evidence="2">Belongs to the DedA family.</text>
</comment>
<dbReference type="KEGG" id="amam:HPC72_04310"/>
<accession>A0A6M8B656</accession>
<keyword evidence="5 8" id="KW-1133">Transmembrane helix</keyword>
<evidence type="ECO:0000256" key="2">
    <source>
        <dbReference type="ARBA" id="ARBA00010792"/>
    </source>
</evidence>
<dbReference type="InterPro" id="IPR032816">
    <property type="entry name" value="VTT_dom"/>
</dbReference>
<feature type="transmembrane region" description="Helical" evidence="8">
    <location>
        <begin position="129"/>
        <end position="146"/>
    </location>
</feature>
<dbReference type="GO" id="GO:0005886">
    <property type="term" value="C:plasma membrane"/>
    <property type="evidence" value="ECO:0007669"/>
    <property type="project" value="UniProtKB-SubCell"/>
</dbReference>
<evidence type="ECO:0000259" key="9">
    <source>
        <dbReference type="Pfam" id="PF09335"/>
    </source>
</evidence>
<evidence type="ECO:0000256" key="7">
    <source>
        <dbReference type="SAM" id="MobiDB-lite"/>
    </source>
</evidence>
<dbReference type="Pfam" id="PF09335">
    <property type="entry name" value="VTT_dom"/>
    <property type="match status" value="1"/>
</dbReference>
<keyword evidence="6 8" id="KW-0472">Membrane</keyword>
<evidence type="ECO:0000256" key="5">
    <source>
        <dbReference type="ARBA" id="ARBA00022989"/>
    </source>
</evidence>
<feature type="region of interest" description="Disordered" evidence="7">
    <location>
        <begin position="150"/>
        <end position="203"/>
    </location>
</feature>
<evidence type="ECO:0000256" key="3">
    <source>
        <dbReference type="ARBA" id="ARBA00022475"/>
    </source>
</evidence>
<keyword evidence="4 8" id="KW-0812">Transmembrane</keyword>
<dbReference type="RefSeq" id="WP_159523584.1">
    <property type="nucleotide sequence ID" value="NZ_CP053642.1"/>
</dbReference>
<dbReference type="InterPro" id="IPR051311">
    <property type="entry name" value="DedA_domain"/>
</dbReference>
<evidence type="ECO:0000313" key="10">
    <source>
        <dbReference type="EMBL" id="QKD79576.1"/>
    </source>
</evidence>
<dbReference type="EMBL" id="CP053642">
    <property type="protein sequence ID" value="QKD79576.1"/>
    <property type="molecule type" value="Genomic_DNA"/>
</dbReference>
<dbReference type="PANTHER" id="PTHR42709">
    <property type="entry name" value="ALKALINE PHOSPHATASE LIKE PROTEIN"/>
    <property type="match status" value="1"/>
</dbReference>